<dbReference type="PROSITE" id="PS01206">
    <property type="entry name" value="ASC"/>
    <property type="match status" value="1"/>
</dbReference>
<evidence type="ECO:0000256" key="8">
    <source>
        <dbReference type="ARBA" id="ARBA00023065"/>
    </source>
</evidence>
<proteinExistence type="inferred from homology"/>
<keyword evidence="12 13" id="KW-0407">Ion channel</keyword>
<dbReference type="Gene3D" id="2.60.470.10">
    <property type="entry name" value="Acid-sensing ion channels like domains"/>
    <property type="match status" value="1"/>
</dbReference>
<dbReference type="InterPro" id="IPR001873">
    <property type="entry name" value="ENaC"/>
</dbReference>
<evidence type="ECO:0000256" key="10">
    <source>
        <dbReference type="ARBA" id="ARBA00023180"/>
    </source>
</evidence>
<evidence type="ECO:0000256" key="13">
    <source>
        <dbReference type="RuleBase" id="RU000679"/>
    </source>
</evidence>
<keyword evidence="4 13" id="KW-0894">Sodium channel</keyword>
<feature type="region of interest" description="Disordered" evidence="14">
    <location>
        <begin position="113"/>
        <end position="142"/>
    </location>
</feature>
<dbReference type="PANTHER" id="PTHR11690">
    <property type="entry name" value="AMILORIDE-SENSITIVE SODIUM CHANNEL-RELATED"/>
    <property type="match status" value="1"/>
</dbReference>
<evidence type="ECO:0000313" key="16">
    <source>
        <dbReference type="Proteomes" id="UP000036681"/>
    </source>
</evidence>
<evidence type="ECO:0000256" key="2">
    <source>
        <dbReference type="ARBA" id="ARBA00007193"/>
    </source>
</evidence>
<keyword evidence="5 13" id="KW-0812">Transmembrane</keyword>
<keyword evidence="8 13" id="KW-0406">Ion transport</keyword>
<evidence type="ECO:0000256" key="4">
    <source>
        <dbReference type="ARBA" id="ARBA00022461"/>
    </source>
</evidence>
<reference evidence="17" key="1">
    <citation type="submission" date="2017-02" db="UniProtKB">
        <authorList>
            <consortium name="WormBaseParasite"/>
        </authorList>
    </citation>
    <scope>IDENTIFICATION</scope>
</reference>
<dbReference type="PRINTS" id="PR01078">
    <property type="entry name" value="AMINACHANNEL"/>
</dbReference>
<dbReference type="AlphaFoldDB" id="A0A0M3I3B9"/>
<evidence type="ECO:0000256" key="3">
    <source>
        <dbReference type="ARBA" id="ARBA00022448"/>
    </source>
</evidence>
<dbReference type="InterPro" id="IPR020903">
    <property type="entry name" value="ENaC_CS"/>
</dbReference>
<evidence type="ECO:0000256" key="1">
    <source>
        <dbReference type="ARBA" id="ARBA00004141"/>
    </source>
</evidence>
<keyword evidence="7" id="KW-0915">Sodium</keyword>
<protein>
    <submittedName>
        <fullName evidence="17">Degenerin unc-8</fullName>
    </submittedName>
</protein>
<keyword evidence="6 15" id="KW-1133">Transmembrane helix</keyword>
<comment type="similarity">
    <text evidence="2 13">Belongs to the amiloride-sensitive sodium channel (TC 1.A.6) family.</text>
</comment>
<dbReference type="GO" id="GO:0015280">
    <property type="term" value="F:ligand-gated sodium channel activity"/>
    <property type="evidence" value="ECO:0007669"/>
    <property type="project" value="TreeGrafter"/>
</dbReference>
<evidence type="ECO:0000256" key="6">
    <source>
        <dbReference type="ARBA" id="ARBA00022989"/>
    </source>
</evidence>
<comment type="subcellular location">
    <subcellularLocation>
        <location evidence="1">Membrane</location>
        <topology evidence="1">Multi-pass membrane protein</topology>
    </subcellularLocation>
</comment>
<feature type="transmembrane region" description="Helical" evidence="15">
    <location>
        <begin position="490"/>
        <end position="514"/>
    </location>
</feature>
<evidence type="ECO:0000256" key="7">
    <source>
        <dbReference type="ARBA" id="ARBA00023053"/>
    </source>
</evidence>
<evidence type="ECO:0000256" key="9">
    <source>
        <dbReference type="ARBA" id="ARBA00023136"/>
    </source>
</evidence>
<sequence>MDMECIRFESPPTSDSAKCICTYDREMNVAWPCFNISIWSNEECPSCFEDGHCEPSTDDVVGAKWPCMCRSRRSDLKPYCIGAPMEIRKLWTGVPDEDLQQITWPSTITSNMPTTTLVTTTPSTTTTTSRAPSRKNQSARVTAPETVKAMGFTRLYAPIRVGFLKDGGKLKVYRRAFYVDFKLHVDPEFGNCFTFNWDKDNNRTSSKAGPMYENLYMPSFFWITEGTLLRGMRRAVLLFADHAIEWIRWAPSVDRGNMQLASIRVMLFVNTSDYMVTSESSGVRIAVHSPTDFPFPDTFGYSAPVGFASSFGLKKQVVERLAAPYGDCETRKKMNSSWYIYGDYDYNAEGCHRSCFQNALLAKCACGDPRFPVPRGRKHCAAFNATARACLERAILEIGDFHHITDLEDCVCKQPCEHETFSVTFSASKWPSGATDLGDCEGMTERECETYYSKNAAMVEVYYEQLNYELLKESEAYGLVNLLADVGGHLGLWMGFSVITIIECAVLLFDLITLCCKRRKEKKQFENHSTSHLRNENDQEAERATRKICATGEKPNVMTFQV</sequence>
<keyword evidence="10" id="KW-0325">Glycoprotein</keyword>
<evidence type="ECO:0000256" key="12">
    <source>
        <dbReference type="ARBA" id="ARBA00023303"/>
    </source>
</evidence>
<accession>A0A0M3I3B9</accession>
<dbReference type="Proteomes" id="UP000036681">
    <property type="component" value="Unplaced"/>
</dbReference>
<dbReference type="Gene3D" id="1.10.287.770">
    <property type="entry name" value="YojJ-like"/>
    <property type="match status" value="1"/>
</dbReference>
<organism evidence="16 17">
    <name type="scientific">Ascaris lumbricoides</name>
    <name type="common">Giant roundworm</name>
    <dbReference type="NCBI Taxonomy" id="6252"/>
    <lineage>
        <taxon>Eukaryota</taxon>
        <taxon>Metazoa</taxon>
        <taxon>Ecdysozoa</taxon>
        <taxon>Nematoda</taxon>
        <taxon>Chromadorea</taxon>
        <taxon>Rhabditida</taxon>
        <taxon>Spirurina</taxon>
        <taxon>Ascaridomorpha</taxon>
        <taxon>Ascaridoidea</taxon>
        <taxon>Ascarididae</taxon>
        <taxon>Ascaris</taxon>
    </lineage>
</organism>
<dbReference type="PANTHER" id="PTHR11690:SF276">
    <property type="entry name" value="DEGENERIN DEG-1"/>
    <property type="match status" value="1"/>
</dbReference>
<dbReference type="FunFam" id="1.10.287.770:FF:000001">
    <property type="entry name" value="Acid-sensing ion channel subunit 1"/>
    <property type="match status" value="1"/>
</dbReference>
<dbReference type="Pfam" id="PF00858">
    <property type="entry name" value="ASC"/>
    <property type="match status" value="1"/>
</dbReference>
<evidence type="ECO:0000256" key="11">
    <source>
        <dbReference type="ARBA" id="ARBA00023201"/>
    </source>
</evidence>
<keyword evidence="3 13" id="KW-0813">Transport</keyword>
<name>A0A0M3I3B9_ASCLU</name>
<dbReference type="WBParaSite" id="ALUE_0001111701-mRNA-1">
    <property type="protein sequence ID" value="ALUE_0001111701-mRNA-1"/>
    <property type="gene ID" value="ALUE_0001111701"/>
</dbReference>
<evidence type="ECO:0000256" key="14">
    <source>
        <dbReference type="SAM" id="MobiDB-lite"/>
    </source>
</evidence>
<keyword evidence="16" id="KW-1185">Reference proteome</keyword>
<feature type="compositionally biased region" description="Low complexity" evidence="14">
    <location>
        <begin position="113"/>
        <end position="131"/>
    </location>
</feature>
<keyword evidence="11 13" id="KW-0739">Sodium transport</keyword>
<evidence type="ECO:0000313" key="17">
    <source>
        <dbReference type="WBParaSite" id="ALUE_0001111701-mRNA-1"/>
    </source>
</evidence>
<evidence type="ECO:0000256" key="15">
    <source>
        <dbReference type="SAM" id="Phobius"/>
    </source>
</evidence>
<dbReference type="GO" id="GO:0005886">
    <property type="term" value="C:plasma membrane"/>
    <property type="evidence" value="ECO:0007669"/>
    <property type="project" value="TreeGrafter"/>
</dbReference>
<evidence type="ECO:0000256" key="5">
    <source>
        <dbReference type="ARBA" id="ARBA00022692"/>
    </source>
</evidence>
<keyword evidence="9 15" id="KW-0472">Membrane</keyword>